<name>A0A243RSP8_9ACTN</name>
<dbReference type="PANTHER" id="PTHR34823">
    <property type="entry name" value="GLCNAC-BINDING PROTEIN A"/>
    <property type="match status" value="1"/>
</dbReference>
<feature type="compositionally biased region" description="Pro residues" evidence="3">
    <location>
        <begin position="227"/>
        <end position="243"/>
    </location>
</feature>
<dbReference type="PANTHER" id="PTHR34823:SF1">
    <property type="entry name" value="CHITIN-BINDING TYPE-4 DOMAIN-CONTAINING PROTEIN"/>
    <property type="match status" value="1"/>
</dbReference>
<organism evidence="6 7">
    <name type="scientific">Streptosporangium minutum</name>
    <dbReference type="NCBI Taxonomy" id="569862"/>
    <lineage>
        <taxon>Bacteria</taxon>
        <taxon>Bacillati</taxon>
        <taxon>Actinomycetota</taxon>
        <taxon>Actinomycetes</taxon>
        <taxon>Streptosporangiales</taxon>
        <taxon>Streptosporangiaceae</taxon>
        <taxon>Streptosporangium</taxon>
    </lineage>
</organism>
<dbReference type="Pfam" id="PF03067">
    <property type="entry name" value="LPMO_10"/>
    <property type="match status" value="1"/>
</dbReference>
<accession>A0A243RSP8</accession>
<dbReference type="CDD" id="cd12214">
    <property type="entry name" value="ChiA1_BD"/>
    <property type="match status" value="1"/>
</dbReference>
<reference evidence="6 7" key="1">
    <citation type="submission" date="2017-05" db="EMBL/GenBank/DDBJ databases">
        <title>Biotechnological potential of actinobacteria isolated from South African environments.</title>
        <authorList>
            <person name="Le Roes-Hill M."/>
            <person name="Prins A."/>
            <person name="Durrell K.A."/>
        </authorList>
    </citation>
    <scope>NUCLEOTIDE SEQUENCE [LARGE SCALE GENOMIC DNA]</scope>
    <source>
        <strain evidence="6">M26</strain>
    </source>
</reference>
<feature type="chain" id="PRO_5012376708" description="Chitin-binding type-3 domain-containing protein" evidence="4">
    <location>
        <begin position="43"/>
        <end position="296"/>
    </location>
</feature>
<dbReference type="SMART" id="SM00495">
    <property type="entry name" value="ChtBD3"/>
    <property type="match status" value="1"/>
</dbReference>
<dbReference type="GO" id="GO:0005975">
    <property type="term" value="P:carbohydrate metabolic process"/>
    <property type="evidence" value="ECO:0007669"/>
    <property type="project" value="InterPro"/>
</dbReference>
<dbReference type="SUPFAM" id="SSF81296">
    <property type="entry name" value="E set domains"/>
    <property type="match status" value="1"/>
</dbReference>
<dbReference type="SUPFAM" id="SSF51055">
    <property type="entry name" value="Carbohydrate binding domain"/>
    <property type="match status" value="1"/>
</dbReference>
<dbReference type="CDD" id="cd21177">
    <property type="entry name" value="LPMO_AA10"/>
    <property type="match status" value="1"/>
</dbReference>
<dbReference type="Gene3D" id="2.10.10.20">
    <property type="entry name" value="Carbohydrate-binding module superfamily 5/12"/>
    <property type="match status" value="1"/>
</dbReference>
<dbReference type="InterPro" id="IPR004302">
    <property type="entry name" value="Cellulose/chitin-bd_N"/>
</dbReference>
<dbReference type="AlphaFoldDB" id="A0A243RSP8"/>
<proteinExistence type="predicted"/>
<dbReference type="InterPro" id="IPR051024">
    <property type="entry name" value="GlcNAc_Chitin_IntDeg"/>
</dbReference>
<dbReference type="Gene3D" id="2.70.50.50">
    <property type="entry name" value="chitin-binding protein cbp21"/>
    <property type="match status" value="1"/>
</dbReference>
<dbReference type="InterPro" id="IPR003610">
    <property type="entry name" value="CBM5/12"/>
</dbReference>
<dbReference type="Pfam" id="PF02839">
    <property type="entry name" value="CBM_5_12"/>
    <property type="match status" value="1"/>
</dbReference>
<keyword evidence="1 4" id="KW-0732">Signal</keyword>
<evidence type="ECO:0000256" key="2">
    <source>
        <dbReference type="ARBA" id="ARBA00022801"/>
    </source>
</evidence>
<feature type="signal peptide" evidence="4">
    <location>
        <begin position="1"/>
        <end position="42"/>
    </location>
</feature>
<dbReference type="InterPro" id="IPR014756">
    <property type="entry name" value="Ig_E-set"/>
</dbReference>
<evidence type="ECO:0000256" key="1">
    <source>
        <dbReference type="ARBA" id="ARBA00022729"/>
    </source>
</evidence>
<comment type="caution">
    <text evidence="6">The sequence shown here is derived from an EMBL/GenBank/DDBJ whole genome shotgun (WGS) entry which is preliminary data.</text>
</comment>
<dbReference type="Proteomes" id="UP000194761">
    <property type="component" value="Unassembled WGS sequence"/>
</dbReference>
<sequence>MSHLHPPVGGVHVHLRHKAAAAAAALTVGSLLALLPSAPAVAHGSMSNPPSRAYVCKTEGPETPKSEACKAAVAAGGTQAFYDWHEVSRLEAGGNHRAIIPDGKLCSAGRDKYRGLDLARTDWPATRVSPGPLTITYHATAPHANSNFEFYITKQSWNPTQPLRWSDLEPVKTFNNQNPSTFTNWTINLPQRSGRQLIYSIWQRVVGSTEAFYTCSDVDFGGGTTPTPTPTPTVTPTPTPTPTPTATQSGGTWSAGTAYAAGARVTYGGLTYQCLQPHTALPGWEPPNVPSLWQRV</sequence>
<feature type="region of interest" description="Disordered" evidence="3">
    <location>
        <begin position="222"/>
        <end position="252"/>
    </location>
</feature>
<protein>
    <recommendedName>
        <fullName evidence="5">Chitin-binding type-3 domain-containing protein</fullName>
    </recommendedName>
</protein>
<feature type="domain" description="Chitin-binding type-3" evidence="5">
    <location>
        <begin position="250"/>
        <end position="296"/>
    </location>
</feature>
<dbReference type="InterPro" id="IPR036573">
    <property type="entry name" value="CBM_sf_5/12"/>
</dbReference>
<keyword evidence="2" id="KW-0378">Hydrolase</keyword>
<dbReference type="GO" id="GO:0005576">
    <property type="term" value="C:extracellular region"/>
    <property type="evidence" value="ECO:0007669"/>
    <property type="project" value="InterPro"/>
</dbReference>
<gene>
    <name evidence="6" type="ORF">CA984_08455</name>
</gene>
<dbReference type="EMBL" id="NGFP01000026">
    <property type="protein sequence ID" value="OUC98074.1"/>
    <property type="molecule type" value="Genomic_DNA"/>
</dbReference>
<evidence type="ECO:0000259" key="5">
    <source>
        <dbReference type="SMART" id="SM00495"/>
    </source>
</evidence>
<evidence type="ECO:0000313" key="7">
    <source>
        <dbReference type="Proteomes" id="UP000194761"/>
    </source>
</evidence>
<evidence type="ECO:0000256" key="3">
    <source>
        <dbReference type="SAM" id="MobiDB-lite"/>
    </source>
</evidence>
<dbReference type="GO" id="GO:0030246">
    <property type="term" value="F:carbohydrate binding"/>
    <property type="evidence" value="ECO:0007669"/>
    <property type="project" value="InterPro"/>
</dbReference>
<evidence type="ECO:0000256" key="4">
    <source>
        <dbReference type="SAM" id="SignalP"/>
    </source>
</evidence>
<keyword evidence="7" id="KW-1185">Reference proteome</keyword>
<dbReference type="GO" id="GO:0004553">
    <property type="term" value="F:hydrolase activity, hydrolyzing O-glycosyl compounds"/>
    <property type="evidence" value="ECO:0007669"/>
    <property type="project" value="InterPro"/>
</dbReference>
<evidence type="ECO:0000313" key="6">
    <source>
        <dbReference type="EMBL" id="OUC98074.1"/>
    </source>
</evidence>